<protein>
    <recommendedName>
        <fullName evidence="3">DUF3368 domain-containing protein</fullName>
    </recommendedName>
</protein>
<dbReference type="OrthoDB" id="323844at2157"/>
<evidence type="ECO:0008006" key="3">
    <source>
        <dbReference type="Google" id="ProtNLM"/>
    </source>
</evidence>
<evidence type="ECO:0000313" key="1">
    <source>
        <dbReference type="EMBL" id="ACV12719.1"/>
    </source>
</evidence>
<dbReference type="KEGG" id="hut:Huta_2555"/>
<dbReference type="eggNOG" id="arCOG00717">
    <property type="taxonomic scope" value="Archaea"/>
</dbReference>
<dbReference type="PANTHER" id="PTHR39550:SF1">
    <property type="entry name" value="SLL0658 PROTEIN"/>
    <property type="match status" value="1"/>
</dbReference>
<dbReference type="HOGENOM" id="CLU_115769_0_1_2"/>
<dbReference type="RefSeq" id="WP_015790282.1">
    <property type="nucleotide sequence ID" value="NC_013158.1"/>
</dbReference>
<dbReference type="Proteomes" id="UP000002071">
    <property type="component" value="Chromosome"/>
</dbReference>
<organism evidence="1 2">
    <name type="scientific">Halorhabdus utahensis (strain DSM 12940 / JCM 11049 / AX-2)</name>
    <dbReference type="NCBI Taxonomy" id="519442"/>
    <lineage>
        <taxon>Archaea</taxon>
        <taxon>Methanobacteriati</taxon>
        <taxon>Methanobacteriota</taxon>
        <taxon>Stenosarchaea group</taxon>
        <taxon>Halobacteria</taxon>
        <taxon>Halobacteriales</taxon>
        <taxon>Haloarculaceae</taxon>
        <taxon>Halorhabdus</taxon>
    </lineage>
</organism>
<dbReference type="EMBL" id="CP001687">
    <property type="protein sequence ID" value="ACV12719.1"/>
    <property type="molecule type" value="Genomic_DNA"/>
</dbReference>
<sequence>MYVFDATPLIYLATVDRLGMLTEFEDDRLVPERVYDEVVTVGLDAGHADARRVERAVEDDVLTVATVERTASFERLAANDSLSEADAAVLALAAARDGTGVMDEQYGRDVAAAEGIETRGTAYLVLRSLKRDAITAEEARETIDAMVDAGWYCAPDLYAKLLRRIEDLA</sequence>
<dbReference type="Pfam" id="PF11848">
    <property type="entry name" value="DUF3368"/>
    <property type="match status" value="1"/>
</dbReference>
<reference evidence="1 2" key="1">
    <citation type="journal article" date="2009" name="Stand. Genomic Sci.">
        <title>Complete genome sequence of Halorhabdus utahensis type strain (AX-2).</title>
        <authorList>
            <person name="Anderson I."/>
            <person name="Tindall B.J."/>
            <person name="Pomrenke H."/>
            <person name="Goker M."/>
            <person name="Lapidus A."/>
            <person name="Nolan M."/>
            <person name="Copeland A."/>
            <person name="Glavina Del Rio T."/>
            <person name="Chen F."/>
            <person name="Tice H."/>
            <person name="Cheng J.F."/>
            <person name="Lucas S."/>
            <person name="Chertkov O."/>
            <person name="Bruce D."/>
            <person name="Brettin T."/>
            <person name="Detter J.C."/>
            <person name="Han C."/>
            <person name="Goodwin L."/>
            <person name="Land M."/>
            <person name="Hauser L."/>
            <person name="Chang Y.J."/>
            <person name="Jeffries C.D."/>
            <person name="Pitluck S."/>
            <person name="Pati A."/>
            <person name="Mavromatis K."/>
            <person name="Ivanova N."/>
            <person name="Ovchinnikova G."/>
            <person name="Chen A."/>
            <person name="Palaniappan K."/>
            <person name="Chain P."/>
            <person name="Rohde M."/>
            <person name="Bristow J."/>
            <person name="Eisen J.A."/>
            <person name="Markowitz V."/>
            <person name="Hugenholtz P."/>
            <person name="Kyrpides N.C."/>
            <person name="Klenk H.P."/>
        </authorList>
    </citation>
    <scope>NUCLEOTIDE SEQUENCE [LARGE SCALE GENOMIC DNA]</scope>
    <source>
        <strain evidence="2">DSM 12940 / JCM 11049 / AX-2</strain>
    </source>
</reference>
<dbReference type="GeneID" id="8384860"/>
<evidence type="ECO:0000313" key="2">
    <source>
        <dbReference type="Proteomes" id="UP000002071"/>
    </source>
</evidence>
<dbReference type="PANTHER" id="PTHR39550">
    <property type="entry name" value="SLL0658 PROTEIN"/>
    <property type="match status" value="1"/>
</dbReference>
<dbReference type="InterPro" id="IPR021799">
    <property type="entry name" value="PIN-like_prokaryotic"/>
</dbReference>
<name>C7NPG4_HALUD</name>
<accession>C7NPG4</accession>
<dbReference type="STRING" id="519442.Huta_2555"/>
<keyword evidence="2" id="KW-1185">Reference proteome</keyword>
<proteinExistence type="predicted"/>
<gene>
    <name evidence="1" type="ordered locus">Huta_2555</name>
</gene>
<dbReference type="AlphaFoldDB" id="C7NPG4"/>